<comment type="caution">
    <text evidence="2">The sequence shown here is derived from an EMBL/GenBank/DDBJ whole genome shotgun (WGS) entry which is preliminary data.</text>
</comment>
<dbReference type="PANTHER" id="PTHR10219:SF34">
    <property type="entry name" value="GLYCOLIPID TRANSFER PROTEIN 3"/>
    <property type="match status" value="1"/>
</dbReference>
<reference evidence="2 3" key="1">
    <citation type="submission" date="2024-01" db="EMBL/GenBank/DDBJ databases">
        <title>The complete chloroplast genome sequence of Lithospermum erythrorhizon: insights into the phylogenetic relationship among Boraginaceae species and the maternal lineages of purple gromwells.</title>
        <authorList>
            <person name="Okada T."/>
            <person name="Watanabe K."/>
        </authorList>
    </citation>
    <scope>NUCLEOTIDE SEQUENCE [LARGE SCALE GENOMIC DNA]</scope>
</reference>
<accession>A0AAV3QZN6</accession>
<dbReference type="EMBL" id="BAABME010006890">
    <property type="protein sequence ID" value="GAA0169564.1"/>
    <property type="molecule type" value="Genomic_DNA"/>
</dbReference>
<organism evidence="2 3">
    <name type="scientific">Lithospermum erythrorhizon</name>
    <name type="common">Purple gromwell</name>
    <name type="synonym">Lithospermum officinale var. erythrorhizon</name>
    <dbReference type="NCBI Taxonomy" id="34254"/>
    <lineage>
        <taxon>Eukaryota</taxon>
        <taxon>Viridiplantae</taxon>
        <taxon>Streptophyta</taxon>
        <taxon>Embryophyta</taxon>
        <taxon>Tracheophyta</taxon>
        <taxon>Spermatophyta</taxon>
        <taxon>Magnoliopsida</taxon>
        <taxon>eudicotyledons</taxon>
        <taxon>Gunneridae</taxon>
        <taxon>Pentapetalae</taxon>
        <taxon>asterids</taxon>
        <taxon>lamiids</taxon>
        <taxon>Boraginales</taxon>
        <taxon>Boraginaceae</taxon>
        <taxon>Boraginoideae</taxon>
        <taxon>Lithospermeae</taxon>
        <taxon>Lithospermum</taxon>
    </lineage>
</organism>
<dbReference type="GO" id="GO:0016020">
    <property type="term" value="C:membrane"/>
    <property type="evidence" value="ECO:0007669"/>
    <property type="project" value="TreeGrafter"/>
</dbReference>
<sequence length="239" mass="27582">MNMKRKRGLEMMGSEIIRSLVEELSIIKVVKAIKSEEDSILDDDGDEAMQKISYFPLRPFLAICNLVTQVLDKIGPTMAVMRQDIHQNIQRLEKFCETNPVVYSNVVEILKRETSQGKAKKGPTCSKSFVWLTRSLDFSVELLKLLEENLERNMEQAVEESYNITLKPWHGWISAAAYKVAMKLVPDNRSLVDALMPTYEKDNDMLKEELHLLMSLFSPELEEIHTILRCYQLDKLKSI</sequence>
<dbReference type="Pfam" id="PF08718">
    <property type="entry name" value="GLTP"/>
    <property type="match status" value="1"/>
</dbReference>
<evidence type="ECO:0000313" key="3">
    <source>
        <dbReference type="Proteomes" id="UP001454036"/>
    </source>
</evidence>
<gene>
    <name evidence="2" type="ORF">LIER_24016</name>
</gene>
<evidence type="ECO:0000259" key="1">
    <source>
        <dbReference type="Pfam" id="PF08718"/>
    </source>
</evidence>
<name>A0AAV3QZN6_LITER</name>
<dbReference type="Proteomes" id="UP001454036">
    <property type="component" value="Unassembled WGS sequence"/>
</dbReference>
<dbReference type="InterPro" id="IPR036497">
    <property type="entry name" value="GLTP_sf"/>
</dbReference>
<dbReference type="InterPro" id="IPR014830">
    <property type="entry name" value="Glycolipid_transfer_prot_dom"/>
</dbReference>
<evidence type="ECO:0000313" key="2">
    <source>
        <dbReference type="EMBL" id="GAA0169564.1"/>
    </source>
</evidence>
<protein>
    <submittedName>
        <fullName evidence="2">Transfer/carrier protein</fullName>
    </submittedName>
</protein>
<keyword evidence="3" id="KW-1185">Reference proteome</keyword>
<feature type="domain" description="Glycolipid transfer protein" evidence="1">
    <location>
        <begin position="57"/>
        <end position="196"/>
    </location>
</feature>
<dbReference type="GO" id="GO:1902388">
    <property type="term" value="F:ceramide 1-phosphate transfer activity"/>
    <property type="evidence" value="ECO:0007669"/>
    <property type="project" value="TreeGrafter"/>
</dbReference>
<dbReference type="PANTHER" id="PTHR10219">
    <property type="entry name" value="GLYCOLIPID TRANSFER PROTEIN-RELATED"/>
    <property type="match status" value="1"/>
</dbReference>
<dbReference type="GO" id="GO:0005829">
    <property type="term" value="C:cytosol"/>
    <property type="evidence" value="ECO:0007669"/>
    <property type="project" value="TreeGrafter"/>
</dbReference>
<dbReference type="AlphaFoldDB" id="A0AAV3QZN6"/>
<proteinExistence type="predicted"/>
<dbReference type="GO" id="GO:1902387">
    <property type="term" value="F:ceramide 1-phosphate binding"/>
    <property type="evidence" value="ECO:0007669"/>
    <property type="project" value="TreeGrafter"/>
</dbReference>
<dbReference type="SUPFAM" id="SSF110004">
    <property type="entry name" value="Glycolipid transfer protein, GLTP"/>
    <property type="match status" value="1"/>
</dbReference>
<dbReference type="Gene3D" id="1.10.3520.10">
    <property type="entry name" value="Glycolipid transfer protein"/>
    <property type="match status" value="1"/>
</dbReference>